<keyword evidence="1" id="KW-0472">Membrane</keyword>
<organism evidence="2 3">
    <name type="scientific">Mobilicoccus caccae</name>
    <dbReference type="NCBI Taxonomy" id="1859295"/>
    <lineage>
        <taxon>Bacteria</taxon>
        <taxon>Bacillati</taxon>
        <taxon>Actinomycetota</taxon>
        <taxon>Actinomycetes</taxon>
        <taxon>Micrococcales</taxon>
        <taxon>Dermatophilaceae</taxon>
        <taxon>Mobilicoccus</taxon>
    </lineage>
</organism>
<evidence type="ECO:0000313" key="3">
    <source>
        <dbReference type="Proteomes" id="UP001157126"/>
    </source>
</evidence>
<reference evidence="3" key="1">
    <citation type="journal article" date="2019" name="Int. J. Syst. Evol. Microbiol.">
        <title>The Global Catalogue of Microorganisms (GCM) 10K type strain sequencing project: providing services to taxonomists for standard genome sequencing and annotation.</title>
        <authorList>
            <consortium name="The Broad Institute Genomics Platform"/>
            <consortium name="The Broad Institute Genome Sequencing Center for Infectious Disease"/>
            <person name="Wu L."/>
            <person name="Ma J."/>
        </authorList>
    </citation>
    <scope>NUCLEOTIDE SEQUENCE [LARGE SCALE GENOMIC DNA]</scope>
    <source>
        <strain evidence="3">NBRC 113072</strain>
    </source>
</reference>
<evidence type="ECO:0000256" key="1">
    <source>
        <dbReference type="SAM" id="Phobius"/>
    </source>
</evidence>
<sequence>MKKAVLIAGIMLSFCLILLGGLWSAQGLGLIVIEPIACVGECAPLQGPSTTWTAVGALTLAAGAFGAAILWRRLRSDGANHAAH</sequence>
<keyword evidence="1" id="KW-0812">Transmembrane</keyword>
<accession>A0ABQ6IUM3</accession>
<feature type="transmembrane region" description="Helical" evidence="1">
    <location>
        <begin position="51"/>
        <end position="71"/>
    </location>
</feature>
<dbReference type="EMBL" id="BSUO01000001">
    <property type="protein sequence ID" value="GMA41577.1"/>
    <property type="molecule type" value="Genomic_DNA"/>
</dbReference>
<evidence type="ECO:0000313" key="2">
    <source>
        <dbReference type="EMBL" id="GMA41577.1"/>
    </source>
</evidence>
<keyword evidence="1" id="KW-1133">Transmembrane helix</keyword>
<keyword evidence="3" id="KW-1185">Reference proteome</keyword>
<name>A0ABQ6IUM3_9MICO</name>
<dbReference type="Proteomes" id="UP001157126">
    <property type="component" value="Unassembled WGS sequence"/>
</dbReference>
<comment type="caution">
    <text evidence="2">The sequence shown here is derived from an EMBL/GenBank/DDBJ whole genome shotgun (WGS) entry which is preliminary data.</text>
</comment>
<gene>
    <name evidence="2" type="ORF">GCM10025883_36220</name>
</gene>
<evidence type="ECO:0008006" key="4">
    <source>
        <dbReference type="Google" id="ProtNLM"/>
    </source>
</evidence>
<proteinExistence type="predicted"/>
<dbReference type="RefSeq" id="WP_284305121.1">
    <property type="nucleotide sequence ID" value="NZ_BSUO01000001.1"/>
</dbReference>
<protein>
    <recommendedName>
        <fullName evidence="4">LPXTG-motif cell wall anchor domain-containing protein</fullName>
    </recommendedName>
</protein>